<dbReference type="Proteomes" id="UP000008281">
    <property type="component" value="Unassembled WGS sequence"/>
</dbReference>
<organism evidence="3">
    <name type="scientific">Caenorhabditis remanei</name>
    <name type="common">Caenorhabditis vulgaris</name>
    <dbReference type="NCBI Taxonomy" id="31234"/>
    <lineage>
        <taxon>Eukaryota</taxon>
        <taxon>Metazoa</taxon>
        <taxon>Ecdysozoa</taxon>
        <taxon>Nematoda</taxon>
        <taxon>Chromadorea</taxon>
        <taxon>Rhabditida</taxon>
        <taxon>Rhabditina</taxon>
        <taxon>Rhabditomorpha</taxon>
        <taxon>Rhabditoidea</taxon>
        <taxon>Rhabditidae</taxon>
        <taxon>Peloderinae</taxon>
        <taxon>Caenorhabditis</taxon>
    </lineage>
</organism>
<keyword evidence="1" id="KW-0472">Membrane</keyword>
<dbReference type="eggNOG" id="ENOG502THDD">
    <property type="taxonomic scope" value="Eukaryota"/>
</dbReference>
<dbReference type="InParanoid" id="E3LJ31"/>
<feature type="transmembrane region" description="Helical" evidence="1">
    <location>
        <begin position="272"/>
        <end position="296"/>
    </location>
</feature>
<protein>
    <recommendedName>
        <fullName evidence="4">Serpentine Receptor, class H</fullName>
    </recommendedName>
</protein>
<evidence type="ECO:0008006" key="4">
    <source>
        <dbReference type="Google" id="ProtNLM"/>
    </source>
</evidence>
<keyword evidence="3" id="KW-1185">Reference proteome</keyword>
<dbReference type="AlphaFoldDB" id="E3LJ31"/>
<dbReference type="EMBL" id="DS268409">
    <property type="protein sequence ID" value="EFO95202.1"/>
    <property type="molecule type" value="Genomic_DNA"/>
</dbReference>
<reference evidence="2" key="1">
    <citation type="submission" date="2007-07" db="EMBL/GenBank/DDBJ databases">
        <title>PCAP assembly of the Caenorhabditis remanei genome.</title>
        <authorList>
            <consortium name="The Caenorhabditis remanei Sequencing Consortium"/>
            <person name="Wilson R.K."/>
        </authorList>
    </citation>
    <scope>NUCLEOTIDE SEQUENCE [LARGE SCALE GENOMIC DNA]</scope>
    <source>
        <strain evidence="2">PB4641</strain>
    </source>
</reference>
<sequence>MSCTYRNNYFESEEFLNLALHSLSVVQAPIYILGAYIIIMKTPNKMGKVKFPMLSMHLIFASNDVYAATLALPRMVFPICAGYSTGVLSSIGVPIWIEGYIGLTMFFLFGPAVTMFFENRYNYVVRLDCNTHSRRFKRAVHYFINYFIALNVLMPSFLNLPDQSVARQIALKKLPCLPLEIINHPRFFMIGNEDLNFVCTGLFGIFIWTQIIFFVAKTVNFVFRTKAQSQQTAQLQRKFFRAVCVQIAFPFVVVMIPACYNLSATYTNNYDMAFTNVSVIVITSHGLFATIIMLLIHKPYRTETLKVLGIERFYKSNKLTVVRMSISIGQTGPDEAGIIPVPGVLETSYYEKQSGIKKIIYTVRDLKAVKILYKEDQVPWA</sequence>
<keyword evidence="1" id="KW-0812">Transmembrane</keyword>
<dbReference type="RefSeq" id="XP_003116306.2">
    <property type="nucleotide sequence ID" value="XM_003116258.2"/>
</dbReference>
<dbReference type="CTD" id="9819843"/>
<feature type="transmembrane region" description="Helical" evidence="1">
    <location>
        <begin position="139"/>
        <end position="158"/>
    </location>
</feature>
<dbReference type="PANTHER" id="PTHR22941:SF308">
    <property type="entry name" value="SERPENTINE RECEPTOR, CLASS H"/>
    <property type="match status" value="1"/>
</dbReference>
<feature type="transmembrane region" description="Helical" evidence="1">
    <location>
        <begin position="93"/>
        <end position="118"/>
    </location>
</feature>
<dbReference type="InterPro" id="IPR053220">
    <property type="entry name" value="Nematode_rcpt-like_serp_H"/>
</dbReference>
<dbReference type="GeneID" id="9819843"/>
<evidence type="ECO:0000313" key="3">
    <source>
        <dbReference type="Proteomes" id="UP000008281"/>
    </source>
</evidence>
<gene>
    <name evidence="2" type="ORF">CRE_09051</name>
</gene>
<dbReference type="OMA" id="FESAEWY"/>
<keyword evidence="1" id="KW-1133">Transmembrane helix</keyword>
<dbReference type="KEGG" id="crq:GCK72_020505"/>
<feature type="transmembrane region" description="Helical" evidence="1">
    <location>
        <begin position="51"/>
        <end position="73"/>
    </location>
</feature>
<feature type="transmembrane region" description="Helical" evidence="1">
    <location>
        <begin position="239"/>
        <end position="260"/>
    </location>
</feature>
<evidence type="ECO:0000256" key="1">
    <source>
        <dbReference type="SAM" id="Phobius"/>
    </source>
</evidence>
<name>E3LJ31_CAERE</name>
<proteinExistence type="predicted"/>
<accession>E3LJ31</accession>
<dbReference type="Pfam" id="PF10318">
    <property type="entry name" value="7TM_GPCR_Srh"/>
    <property type="match status" value="1"/>
</dbReference>
<dbReference type="HOGENOM" id="CLU_042960_1_0_1"/>
<feature type="transmembrane region" description="Helical" evidence="1">
    <location>
        <begin position="195"/>
        <end position="219"/>
    </location>
</feature>
<dbReference type="FunCoup" id="E3LJ31">
    <property type="interactions" value="11"/>
</dbReference>
<feature type="transmembrane region" description="Helical" evidence="1">
    <location>
        <begin position="18"/>
        <end position="39"/>
    </location>
</feature>
<dbReference type="PANTHER" id="PTHR22941">
    <property type="entry name" value="SERPENTINE RECEPTOR"/>
    <property type="match status" value="1"/>
</dbReference>
<dbReference type="InterPro" id="IPR019422">
    <property type="entry name" value="7TM_GPCR_serpentine_rcpt_Srh"/>
</dbReference>
<evidence type="ECO:0000313" key="2">
    <source>
        <dbReference type="EMBL" id="EFO95202.1"/>
    </source>
</evidence>